<feature type="domain" description="Secretion system C-terminal sorting" evidence="2">
    <location>
        <begin position="2018"/>
        <end position="2079"/>
    </location>
</feature>
<evidence type="ECO:0000256" key="1">
    <source>
        <dbReference type="SAM" id="SignalP"/>
    </source>
</evidence>
<evidence type="ECO:0000313" key="3">
    <source>
        <dbReference type="EMBL" id="SHF63711.1"/>
    </source>
</evidence>
<reference evidence="3 4" key="1">
    <citation type="submission" date="2016-11" db="EMBL/GenBank/DDBJ databases">
        <authorList>
            <person name="Jaros S."/>
            <person name="Januszkiewicz K."/>
            <person name="Wedrychowicz H."/>
        </authorList>
    </citation>
    <scope>NUCLEOTIDE SEQUENCE [LARGE SCALE GENOMIC DNA]</scope>
    <source>
        <strain evidence="3 4">DSM 26910</strain>
    </source>
</reference>
<dbReference type="RefSeq" id="WP_083570782.1">
    <property type="nucleotide sequence ID" value="NZ_FQUM01000007.1"/>
</dbReference>
<dbReference type="Proteomes" id="UP000184164">
    <property type="component" value="Unassembled WGS sequence"/>
</dbReference>
<dbReference type="STRING" id="1484053.SAMN05444274_1071"/>
<dbReference type="InterPro" id="IPR026444">
    <property type="entry name" value="Secre_tail"/>
</dbReference>
<evidence type="ECO:0000313" key="4">
    <source>
        <dbReference type="Proteomes" id="UP000184164"/>
    </source>
</evidence>
<name>A0A1M5D9T9_9BACT</name>
<dbReference type="OrthoDB" id="1117451at2"/>
<dbReference type="Pfam" id="PF18962">
    <property type="entry name" value="Por_Secre_tail"/>
    <property type="match status" value="1"/>
</dbReference>
<feature type="signal peptide" evidence="1">
    <location>
        <begin position="1"/>
        <end position="24"/>
    </location>
</feature>
<sequence>MRKSFTWFLSLMVLLTAFATHGYAQETQETVELFAEGNASYCYDEANDYTVTISVRDFINLSEFDLNLEFNDEVFEFEGATDAHASLASGISVSEAAGVVNITWSDDATTIGDNVRTDVLVLHFSVLGFPANVATSFSSNMAWGTTEFWYDIPGDQDLVNTDISVGGSLTVTVGMTGIETVVTTETCAGGDVTLSVTAPDAAYYLFNEDPNPTNWTGAWSTSPDYDVEAGDVVTVRVKDANGCISLPVSVNVPETVEPVSFTVETQNPTCYGAKGSVVFSAMGGTAPYTYYISENADGSDAVEKSNFQFNQEPGTYYVAVQDANGCANLADVDYWQEVTITDENTVITGTVTVTNVACNGDNNGEIDVEILEDGSAAVDVYQVSIDGGTTWGTAGDYTFEDLSADDYSVFVKNSNGCVVEIDTDVEITEPDAITFDMEITDTSCGGTPDGQIAVTNIVGGTAPYYVAIVESGTGIETGLGGIPTAGITFSDLNPTYYSLTITDAAGCVKEYENPNLTGNVIAVMSPDNIQFKVEVTDPLCADGDAMVEVVNITGGTGSYEILFNGVASTEDEVNTFVWAYPYDALTVTVQNTEGDACPVPQDFDADDVENPLELTASVSDVFAPTCIEGNDGNIYLNISGGTEPYYYSINGSSWKENTDGLAIIRVGVGTHTITVKDANNCEIEQEISQEVTMEENVIDAVSDSNIACFGDKEGTISVNFTSWADGLDGIDPLRGVQYFVENEAGQVSSFGPSNIVAAANVTKFNAGTYIVWVVDQYTCESNRVEVEVTENPELLIDVVYTTAASCFNTFEGTITVHATGGNVPEGTMLEYAVVNNEAALGNIADNLWLDFETYNDVDYDPALSTVSFNVDGGTYWIAVRDEDCDEKWYGPIEVEGYKELLVDEDQITTTDPLCFEGENGSITVPMSAVSGGAGSYMFTLLQWVADEWVALEDYTDQATGEFSNLPAGTYAVMVEDSEECPSYTTEDDIELVEPDELEFATEFQHMRCEGTNDGLITVTVTGGTPGYSYAINNTNSWIPFGKDALGDDLTVKTHIATEVGTFDVYIKDANGCMAGPTTVTIRQPEALGVNFLDNIDATCYGTPNGIINVEGTGGWEDYTFYGFKVDDGSWSSSTTFGGLAAGEHTLYVADFFNYDSVDTLQDLNCEYAIPFVIGSPDPITYDVVVEDVSCKDGADGSLTVTVLSGGTPFVDEDGDDDGYLVRVTGNAYDETVYTGEDFTHTFADLAHSHYTVYIEDANGCTLAPTVGDKESPYVTIESWEVQEPATYLTLDPEWVSDVTCFDGTDGKFVLIADGGTAPYKYWAGLSVEPDGHVLVPEAPAEDSEEWQESNEFNVGAGTWVTWVMDANGCIVGGEYENGVPVNKWRVKVKQPDAIEWDFLAGEGGVIFQEPTCFGESDGKIYLTNISGGSGTYNAHVWGTDAAGEDVDMTFMDIESVEGFYILAGIPASDAAGFSVTVTDDNDCISEIDEIVITQPEQVTVSLEIVDGTSCYGSVDAVIEAVANGGTGAGTYEYQLLKNGVVHTPWQAVASSFIVEVGNTFTVQVRDGNGCEASDEEYLETPEKVEFTWQNLACAGTEFAKVGFTATATEGRTLTLYYKEYEQVDTYTAYPVAFAGEDVMTLIVDDVFHFDNEELLDRHYAVYVMDSEGCVSGMDTLTIDAIQSEVAADFVLTESTECSETYTVTVSGGVGPYMLTAADTLVSGWSNGMTITLPRGQHMLKAMDSHMCAVDFNPEVVGEYVTRQVDAEAFIGGYETHFVDEEAGVDEMLTASEDPYVYTYMFGDCERTLEVTVVEVPRPLTIAEVQGTGSESEWIDEVITVTGTVTGVVEGEGFFMQDANAAWSGVWVAYANAADLAIGDGVAVAGTVGEVSSVTTISASSVEMVDAPIVVEAVEVDAPTDVENEMYESVLVKVAGGRATAANEANGEWTIYYEATDDVVVNDWLYVFVPAEGTYYNVTGIVNTRMEEFKMEPRMESDIVDLGLTPSPIVPDGAVEFSVYPNPFNERIFIDNNEKVARVVINNIAGQQVMDIEHPNREIRTANLVSGVYVISLYTEDGVRAKSVRIVKR</sequence>
<dbReference type="InterPro" id="IPR025667">
    <property type="entry name" value="SprB_repeat"/>
</dbReference>
<accession>A0A1M5D9T9</accession>
<proteinExistence type="predicted"/>
<dbReference type="EMBL" id="FQUM01000007">
    <property type="protein sequence ID" value="SHF63711.1"/>
    <property type="molecule type" value="Genomic_DNA"/>
</dbReference>
<dbReference type="NCBIfam" id="TIGR04183">
    <property type="entry name" value="Por_Secre_tail"/>
    <property type="match status" value="1"/>
</dbReference>
<keyword evidence="1" id="KW-0732">Signal</keyword>
<protein>
    <submittedName>
        <fullName evidence="3">Por secretion system C-terminal sorting domain-containing protein</fullName>
    </submittedName>
</protein>
<feature type="chain" id="PRO_5012747905" evidence="1">
    <location>
        <begin position="25"/>
        <end position="2088"/>
    </location>
</feature>
<organism evidence="3 4">
    <name type="scientific">Mariniphaga anaerophila</name>
    <dbReference type="NCBI Taxonomy" id="1484053"/>
    <lineage>
        <taxon>Bacteria</taxon>
        <taxon>Pseudomonadati</taxon>
        <taxon>Bacteroidota</taxon>
        <taxon>Bacteroidia</taxon>
        <taxon>Marinilabiliales</taxon>
        <taxon>Prolixibacteraceae</taxon>
        <taxon>Mariniphaga</taxon>
    </lineage>
</organism>
<keyword evidence="4" id="KW-1185">Reference proteome</keyword>
<dbReference type="Pfam" id="PF13573">
    <property type="entry name" value="SprB"/>
    <property type="match status" value="8"/>
</dbReference>
<evidence type="ECO:0000259" key="2">
    <source>
        <dbReference type="Pfam" id="PF18962"/>
    </source>
</evidence>
<dbReference type="CDD" id="cd08547">
    <property type="entry name" value="Type_II_cohesin"/>
    <property type="match status" value="1"/>
</dbReference>
<gene>
    <name evidence="3" type="ORF">SAMN05444274_1071</name>
</gene>